<dbReference type="AlphaFoldDB" id="A0A3E4PQH8"/>
<evidence type="ECO:0000313" key="1">
    <source>
        <dbReference type="EMBL" id="RGK82269.1"/>
    </source>
</evidence>
<reference evidence="1 2" key="1">
    <citation type="submission" date="2018-08" db="EMBL/GenBank/DDBJ databases">
        <title>A genome reference for cultivated species of the human gut microbiota.</title>
        <authorList>
            <person name="Zou Y."/>
            <person name="Xue W."/>
            <person name="Luo G."/>
        </authorList>
    </citation>
    <scope>NUCLEOTIDE SEQUENCE [LARGE SCALE GENOMIC DNA]</scope>
    <source>
        <strain evidence="1 2">TF09-3</strain>
    </source>
</reference>
<dbReference type="Proteomes" id="UP000261324">
    <property type="component" value="Unassembled WGS sequence"/>
</dbReference>
<protein>
    <submittedName>
        <fullName evidence="1">Uncharacterized protein</fullName>
    </submittedName>
</protein>
<proteinExistence type="predicted"/>
<sequence>MLFKETHMKTYQLQLLNCNNHNIEISRYLQILTRIEKEDADRIVSNVPVVLYDNLDEECAGYFEEALDYYQAEYEIQPMPEECDIQKFPSRQVIVLGRVMEYFGQRSDFVQLARKYDFSRKIQLSQTPFAVKDGLNKEQAAKLCQEFTNIGMRAQIVRSKKKPVPVEEKKKRNVSRRCILKR</sequence>
<name>A0A3E4PQH8_9FIRM</name>
<gene>
    <name evidence="1" type="ORF">DXC93_09850</name>
</gene>
<comment type="caution">
    <text evidence="1">The sequence shown here is derived from an EMBL/GenBank/DDBJ whole genome shotgun (WGS) entry which is preliminary data.</text>
</comment>
<evidence type="ECO:0000313" key="2">
    <source>
        <dbReference type="Proteomes" id="UP000261324"/>
    </source>
</evidence>
<accession>A0A3E4PQH8</accession>
<dbReference type="EMBL" id="QSRA01000012">
    <property type="protein sequence ID" value="RGK82269.1"/>
    <property type="molecule type" value="Genomic_DNA"/>
</dbReference>
<organism evidence="1 2">
    <name type="scientific">Dorea formicigenerans</name>
    <dbReference type="NCBI Taxonomy" id="39486"/>
    <lineage>
        <taxon>Bacteria</taxon>
        <taxon>Bacillati</taxon>
        <taxon>Bacillota</taxon>
        <taxon>Clostridia</taxon>
        <taxon>Lachnospirales</taxon>
        <taxon>Lachnospiraceae</taxon>
        <taxon>Dorea</taxon>
    </lineage>
</organism>